<dbReference type="Gene3D" id="1.10.357.10">
    <property type="entry name" value="Tetracycline Repressor, domain 2"/>
    <property type="match status" value="1"/>
</dbReference>
<dbReference type="InterPro" id="IPR050624">
    <property type="entry name" value="HTH-type_Tx_Regulator"/>
</dbReference>
<name>A0AAU7PY29_9STRE</name>
<dbReference type="InterPro" id="IPR009057">
    <property type="entry name" value="Homeodomain-like_sf"/>
</dbReference>
<dbReference type="SUPFAM" id="SSF46689">
    <property type="entry name" value="Homeodomain-like"/>
    <property type="match status" value="1"/>
</dbReference>
<evidence type="ECO:0000313" key="4">
    <source>
        <dbReference type="EMBL" id="XBS57292.1"/>
    </source>
</evidence>
<dbReference type="InterPro" id="IPR001647">
    <property type="entry name" value="HTH_TetR"/>
</dbReference>
<dbReference type="Pfam" id="PF00440">
    <property type="entry name" value="TetR_N"/>
    <property type="match status" value="1"/>
</dbReference>
<dbReference type="GO" id="GO:0003677">
    <property type="term" value="F:DNA binding"/>
    <property type="evidence" value="ECO:0007669"/>
    <property type="project" value="UniProtKB-UniRule"/>
</dbReference>
<dbReference type="EMBL" id="CP157941">
    <property type="protein sequence ID" value="XBS57292.1"/>
    <property type="molecule type" value="Genomic_DNA"/>
</dbReference>
<dbReference type="RefSeq" id="WP_049514440.1">
    <property type="nucleotide sequence ID" value="NZ_CP157941.1"/>
</dbReference>
<keyword evidence="1 2" id="KW-0238">DNA-binding</keyword>
<gene>
    <name evidence="4" type="ORF">ABKA15_00880</name>
</gene>
<sequence length="182" mass="21854">MNSRVYQSKLLIAEGLFRLLEKDAFEELTISEICAEAQVSRNTFYRHFHGKKMIVEFFIKNLLRDYFTKVKEAAIKDFPTLLTFYFRFWREQSYYVNLLKKQHLLGLVFDIERTYFSNMLPTSQLPWHNQVDCSEKFVDLLVIGGMWNILLYWFDCDLNPSADVLAQRVLEELHFYSRFMSK</sequence>
<feature type="domain" description="HTH tetR-type" evidence="3">
    <location>
        <begin position="6"/>
        <end position="66"/>
    </location>
</feature>
<dbReference type="PANTHER" id="PTHR43479">
    <property type="entry name" value="ACREF/ENVCD OPERON REPRESSOR-RELATED"/>
    <property type="match status" value="1"/>
</dbReference>
<reference evidence="4" key="1">
    <citation type="submission" date="2024-06" db="EMBL/GenBank/DDBJ databases">
        <title>Complete genome sequence of Streptococcus sp. KHUD_010.</title>
        <authorList>
            <person name="Lee J.-H."/>
            <person name="Moon J.-H."/>
        </authorList>
    </citation>
    <scope>NUCLEOTIDE SEQUENCE</scope>
    <source>
        <strain evidence="4">KHUD_010</strain>
    </source>
</reference>
<accession>A0AAU7PY29</accession>
<dbReference type="PANTHER" id="PTHR43479:SF11">
    <property type="entry name" value="ACREF_ENVCD OPERON REPRESSOR-RELATED"/>
    <property type="match status" value="1"/>
</dbReference>
<proteinExistence type="predicted"/>
<dbReference type="PROSITE" id="PS50977">
    <property type="entry name" value="HTH_TETR_2"/>
    <property type="match status" value="1"/>
</dbReference>
<evidence type="ECO:0000256" key="2">
    <source>
        <dbReference type="PROSITE-ProRule" id="PRU00335"/>
    </source>
</evidence>
<evidence type="ECO:0000256" key="1">
    <source>
        <dbReference type="ARBA" id="ARBA00023125"/>
    </source>
</evidence>
<dbReference type="AlphaFoldDB" id="A0AAU7PY29"/>
<evidence type="ECO:0000259" key="3">
    <source>
        <dbReference type="PROSITE" id="PS50977"/>
    </source>
</evidence>
<feature type="DNA-binding region" description="H-T-H motif" evidence="2">
    <location>
        <begin position="29"/>
        <end position="48"/>
    </location>
</feature>
<organism evidence="4">
    <name type="scientific">Streptococcus sp. KHUD_010</name>
    <dbReference type="NCBI Taxonomy" id="3157339"/>
    <lineage>
        <taxon>Bacteria</taxon>
        <taxon>Bacillati</taxon>
        <taxon>Bacillota</taxon>
        <taxon>Bacilli</taxon>
        <taxon>Lactobacillales</taxon>
        <taxon>Streptococcaceae</taxon>
        <taxon>Streptococcus</taxon>
    </lineage>
</organism>
<protein>
    <submittedName>
        <fullName evidence="4">TetR/AcrR family transcriptional regulator</fullName>
    </submittedName>
</protein>